<gene>
    <name evidence="1" type="ORF">WT57_27685</name>
</gene>
<proteinExistence type="predicted"/>
<evidence type="ECO:0000313" key="1">
    <source>
        <dbReference type="EMBL" id="KWF59783.1"/>
    </source>
</evidence>
<dbReference type="RefSeq" id="WP_009692502.1">
    <property type="nucleotide sequence ID" value="NZ_CP013377.1"/>
</dbReference>
<name>A0A132EU85_9BURK</name>
<sequence>MSAQPQLYLAVFLGSKESPQMKAWAALSDQERRAKEQEGMAAWTAWVDRHRDAIVELGGPLGKTKTIGARGIADTTNAMGAFTVVRAASHDEAARMFEGHPHFTIFPGETIDVMPVLPIPGR</sequence>
<reference evidence="1 2" key="1">
    <citation type="submission" date="2015-11" db="EMBL/GenBank/DDBJ databases">
        <title>Expanding the genomic diversity of Burkholderia species for the development of highly accurate diagnostics.</title>
        <authorList>
            <person name="Sahl J."/>
            <person name="Keim P."/>
            <person name="Wagner D."/>
        </authorList>
    </citation>
    <scope>NUCLEOTIDE SEQUENCE [LARGE SCALE GENOMIC DNA]</scope>
    <source>
        <strain evidence="1 2">MSMB574WGS</strain>
    </source>
</reference>
<comment type="caution">
    <text evidence="1">The sequence shown here is derived from an EMBL/GenBank/DDBJ whole genome shotgun (WGS) entry which is preliminary data.</text>
</comment>
<evidence type="ECO:0000313" key="2">
    <source>
        <dbReference type="Proteomes" id="UP000061512"/>
    </source>
</evidence>
<dbReference type="KEGG" id="bpsl:WS57_10900"/>
<evidence type="ECO:0008006" key="3">
    <source>
        <dbReference type="Google" id="ProtNLM"/>
    </source>
</evidence>
<dbReference type="Proteomes" id="UP000061512">
    <property type="component" value="Unassembled WGS sequence"/>
</dbReference>
<protein>
    <recommendedName>
        <fullName evidence="3">YCII-related domain-containing protein</fullName>
    </recommendedName>
</protein>
<organism evidence="1 2">
    <name type="scientific">Burkholderia pseudomultivorans</name>
    <dbReference type="NCBI Taxonomy" id="1207504"/>
    <lineage>
        <taxon>Bacteria</taxon>
        <taxon>Pseudomonadati</taxon>
        <taxon>Pseudomonadota</taxon>
        <taxon>Betaproteobacteria</taxon>
        <taxon>Burkholderiales</taxon>
        <taxon>Burkholderiaceae</taxon>
        <taxon>Burkholderia</taxon>
        <taxon>Burkholderia cepacia complex</taxon>
    </lineage>
</organism>
<dbReference type="EMBL" id="LPJX01000061">
    <property type="protein sequence ID" value="KWF59783.1"/>
    <property type="molecule type" value="Genomic_DNA"/>
</dbReference>
<dbReference type="AlphaFoldDB" id="A0A132EU85"/>
<accession>A0A132EU85</accession>